<dbReference type="GO" id="GO:0019843">
    <property type="term" value="F:rRNA binding"/>
    <property type="evidence" value="ECO:0007669"/>
    <property type="project" value="UniProtKB-UniRule"/>
</dbReference>
<dbReference type="GO" id="GO:0009507">
    <property type="term" value="C:chloroplast"/>
    <property type="evidence" value="ECO:0007669"/>
    <property type="project" value="UniProtKB-SubCell"/>
</dbReference>
<dbReference type="RefSeq" id="YP_009501071.1">
    <property type="nucleotide sequence ID" value="NC_038120.1"/>
</dbReference>
<dbReference type="InterPro" id="IPR036967">
    <property type="entry name" value="Ribosomal_uS11_sf"/>
</dbReference>
<dbReference type="Pfam" id="PF00411">
    <property type="entry name" value="Ribosomal_S11"/>
    <property type="match status" value="1"/>
</dbReference>
<evidence type="ECO:0000256" key="1">
    <source>
        <dbReference type="ARBA" id="ARBA00006194"/>
    </source>
</evidence>
<proteinExistence type="inferred from homology"/>
<keyword evidence="4" id="KW-0694">RNA-binding</keyword>
<comment type="similarity">
    <text evidence="1 4 5">Belongs to the universal ribosomal protein uS11 family.</text>
</comment>
<dbReference type="GO" id="GO:0006412">
    <property type="term" value="P:translation"/>
    <property type="evidence" value="ECO:0007669"/>
    <property type="project" value="UniProtKB-UniRule"/>
</dbReference>
<dbReference type="GO" id="GO:1990904">
    <property type="term" value="C:ribonucleoprotein complex"/>
    <property type="evidence" value="ECO:0007669"/>
    <property type="project" value="UniProtKB-KW"/>
</dbReference>
<protein>
    <recommendedName>
        <fullName evidence="4">Small ribosomal subunit protein uS11c</fullName>
    </recommendedName>
</protein>
<evidence type="ECO:0000256" key="4">
    <source>
        <dbReference type="HAMAP-Rule" id="MF_01310"/>
    </source>
</evidence>
<evidence type="ECO:0000313" key="6">
    <source>
        <dbReference type="EMBL" id="AXB37532.1"/>
    </source>
</evidence>
<dbReference type="GO" id="GO:0003735">
    <property type="term" value="F:structural constituent of ribosome"/>
    <property type="evidence" value="ECO:0007669"/>
    <property type="project" value="InterPro"/>
</dbReference>
<comment type="subunit">
    <text evidence="4">Part of the 30S ribosomal subunit.</text>
</comment>
<accession>A0A2Z5D4L5</accession>
<dbReference type="NCBIfam" id="NF003698">
    <property type="entry name" value="PRK05309.1"/>
    <property type="match status" value="1"/>
</dbReference>
<evidence type="ECO:0000256" key="3">
    <source>
        <dbReference type="ARBA" id="ARBA00023274"/>
    </source>
</evidence>
<geneLocation type="chloroplast" evidence="6"/>
<dbReference type="EMBL" id="MF807937">
    <property type="protein sequence ID" value="AXB37532.1"/>
    <property type="molecule type" value="Genomic_DNA"/>
</dbReference>
<dbReference type="PANTHER" id="PTHR11759">
    <property type="entry name" value="40S RIBOSOMAL PROTEIN S14/30S RIBOSOMAL PROTEIN S11"/>
    <property type="match status" value="1"/>
</dbReference>
<dbReference type="RefSeq" id="YP_009501042.1">
    <property type="nucleotide sequence ID" value="NC_038120.1"/>
</dbReference>
<dbReference type="EMBL" id="MF807937">
    <property type="protein sequence ID" value="AXB37563.1"/>
    <property type="molecule type" value="Genomic_DNA"/>
</dbReference>
<evidence type="ECO:0000256" key="2">
    <source>
        <dbReference type="ARBA" id="ARBA00022980"/>
    </source>
</evidence>
<dbReference type="GeneID" id="37505735"/>
<dbReference type="InterPro" id="IPR001971">
    <property type="entry name" value="Ribosomal_uS11"/>
</dbReference>
<evidence type="ECO:0000256" key="5">
    <source>
        <dbReference type="RuleBase" id="RU003629"/>
    </source>
</evidence>
<reference evidence="6" key="1">
    <citation type="submission" date="2017-09" db="EMBL/GenBank/DDBJ databases">
        <title>Passiflora plastome sequencing reveals widespread homoplasy in genomic rearrangements.</title>
        <authorList>
            <person name="Rabah S.O."/>
            <person name="Shrestha B."/>
            <person name="Hajrah N.H."/>
            <person name="Sabir M.J."/>
            <person name="Alharby H.F."/>
            <person name="Alhebshi A.M."/>
            <person name="Sabir J.S.M."/>
            <person name="Gilbert L.E."/>
            <person name="Ruhlman T.A."/>
            <person name="Jansen R.K."/>
        </authorList>
    </citation>
    <scope>NUCLEOTIDE SEQUENCE</scope>
</reference>
<dbReference type="PROSITE" id="PS00054">
    <property type="entry name" value="RIBOSOMAL_S11"/>
    <property type="match status" value="1"/>
</dbReference>
<dbReference type="GO" id="GO:0005840">
    <property type="term" value="C:ribosome"/>
    <property type="evidence" value="ECO:0007669"/>
    <property type="project" value="UniProtKB-KW"/>
</dbReference>
<dbReference type="AlphaFoldDB" id="A0A2Z5D4L5"/>
<gene>
    <name evidence="4 6" type="primary">rps11</name>
</gene>
<name>A0A2Z5D4L5_PASBI</name>
<comment type="subcellular location">
    <subcellularLocation>
        <location evidence="4">Plastid</location>
        <location evidence="4">Chloroplast</location>
    </subcellularLocation>
</comment>
<dbReference type="InterPro" id="IPR018102">
    <property type="entry name" value="Ribosomal_uS11_CS"/>
</dbReference>
<dbReference type="GeneID" id="37505681"/>
<keyword evidence="4" id="KW-0699">rRNA-binding</keyword>
<dbReference type="HAMAP" id="MF_01310">
    <property type="entry name" value="Ribosomal_uS11"/>
    <property type="match status" value="1"/>
</dbReference>
<keyword evidence="6" id="KW-0934">Plastid</keyword>
<dbReference type="Gene3D" id="3.30.420.80">
    <property type="entry name" value="Ribosomal protein S11"/>
    <property type="match status" value="1"/>
</dbReference>
<dbReference type="SUPFAM" id="SSF53137">
    <property type="entry name" value="Translational machinery components"/>
    <property type="match status" value="1"/>
</dbReference>
<keyword evidence="2 4" id="KW-0689">Ribosomal protein</keyword>
<dbReference type="PIRSF" id="PIRSF002131">
    <property type="entry name" value="Ribosomal_S11"/>
    <property type="match status" value="1"/>
</dbReference>
<organism evidence="6">
    <name type="scientific">Passiflora biflora</name>
    <name type="common">Two-flowered passion flower</name>
    <dbReference type="NCBI Taxonomy" id="196578"/>
    <lineage>
        <taxon>Eukaryota</taxon>
        <taxon>Viridiplantae</taxon>
        <taxon>Streptophyta</taxon>
        <taxon>Embryophyta</taxon>
        <taxon>Tracheophyta</taxon>
        <taxon>Spermatophyta</taxon>
        <taxon>Magnoliopsida</taxon>
        <taxon>eudicotyledons</taxon>
        <taxon>Gunneridae</taxon>
        <taxon>Pentapetalae</taxon>
        <taxon>rosids</taxon>
        <taxon>fabids</taxon>
        <taxon>Malpighiales</taxon>
        <taxon>Passifloraceae</taxon>
        <taxon>Passiflora</taxon>
    </lineage>
</organism>
<sequence>MAKKKVKLITEKSSIRRILLRRFRRRIRKSARKILKGFFHVQTTFNNTIISVTDKQGGVIYWSCAGTCRFKGPRKGTAFAARIVAEDASRVAKAQGMRQANVLIKGPGRARKTVLKAFCQSGIKLDYVRDVTPLPHNGCRPPKKRRK</sequence>
<keyword evidence="6" id="KW-0150">Chloroplast</keyword>
<keyword evidence="3 4" id="KW-0687">Ribonucleoprotein</keyword>